<feature type="coiled-coil region" evidence="1">
    <location>
        <begin position="60"/>
        <end position="155"/>
    </location>
</feature>
<evidence type="ECO:0000256" key="1">
    <source>
        <dbReference type="SAM" id="Coils"/>
    </source>
</evidence>
<dbReference type="Proteomes" id="UP000573818">
    <property type="component" value="Unassembled WGS sequence"/>
</dbReference>
<gene>
    <name evidence="3" type="primary">Pibf1</name>
    <name evidence="3" type="ORF">SYLATR_R07033</name>
</gene>
<protein>
    <submittedName>
        <fullName evidence="3">PIBF1 factor</fullName>
    </submittedName>
</protein>
<dbReference type="AlphaFoldDB" id="A0A7K7E7V1"/>
<comment type="caution">
    <text evidence="3">The sequence shown here is derived from an EMBL/GenBank/DDBJ whole genome shotgun (WGS) entry which is preliminary data.</text>
</comment>
<feature type="non-terminal residue" evidence="3">
    <location>
        <position position="757"/>
    </location>
</feature>
<proteinExistence type="predicted"/>
<keyword evidence="1" id="KW-0175">Coiled coil</keyword>
<dbReference type="GO" id="GO:0005815">
    <property type="term" value="C:microtubule organizing center"/>
    <property type="evidence" value="ECO:0007669"/>
    <property type="project" value="TreeGrafter"/>
</dbReference>
<feature type="non-terminal residue" evidence="3">
    <location>
        <position position="1"/>
    </location>
</feature>
<evidence type="ECO:0000313" key="4">
    <source>
        <dbReference type="Proteomes" id="UP000573818"/>
    </source>
</evidence>
<keyword evidence="4" id="KW-1185">Reference proteome</keyword>
<name>A0A7K7E7V1_9SYLV</name>
<reference evidence="3 4" key="1">
    <citation type="submission" date="2019-09" db="EMBL/GenBank/DDBJ databases">
        <title>Bird 10,000 Genomes (B10K) Project - Family phase.</title>
        <authorList>
            <person name="Zhang G."/>
        </authorList>
    </citation>
    <scope>NUCLEOTIDE SEQUENCE [LARGE SCALE GENOMIC DNA]</scope>
    <source>
        <strain evidence="3">OUT-0013</strain>
        <tissue evidence="3">Blood</tissue>
    </source>
</reference>
<dbReference type="GO" id="GO:0060271">
    <property type="term" value="P:cilium assembly"/>
    <property type="evidence" value="ECO:0007669"/>
    <property type="project" value="TreeGrafter"/>
</dbReference>
<dbReference type="PANTHER" id="PTHR18950:SF0">
    <property type="entry name" value="PROGESTERONE IMMUNOMODULATORY BINDING FACTOR 1"/>
    <property type="match status" value="1"/>
</dbReference>
<sequence length="757" mass="89418">MSHKSSKVMKKVNVSSSLESEDISLETTVPTDDVSSSEEREGTVKITKQLIERKELLHNLQLLKIELSQKNLMIDNLKVEYLTKIEELEEKLNDAIHQKQLLSLRLDSQLALQQEDARKHQALMKQEMETILLRQKQLEETNHQLRERAGDIRRSLRDLELTDECYEKLKSLPEDQLSIPEYISVQFYEVVHSLRRELSDLQMKKESLTEELSGYRSQLKSLTESYEDERRSRSELEVRCQRLTLELADTKQLIQQGDYRQQNYDKVKCERDVFEHELSELRRNYEILEVSYKTQTKERNDLAKELATLQQSLNLLQKDKDYLNRQNMELSVRCAHEEDRLERLQIQLEDAKKAREEMYEKYVASRQVIVYHHKAEYERRLHEELEQIRFKTNQEIEQLRSTSKEMYERENRNLREARDNAVAEKERAVTAEKDSLRKYDQLLEQYRQMQLGTESKVAELLHQSKLKSFETEHVQLMQQETAKNLSQCQMECEKYQRKLEVLTKEFYSLQSSSETRIIELQTQNSEFQARLDTYEKLEKELDEIILQTAEVEDEAEAERVLFSYGYGANIPTTAKRRLKQSVHLARRLLQLEKQNSLLIKDLEHQKEQVTQISQELDRANSLLNQAQQPYKYLIETVQQRDSQISLQKEHITQLEKDVSLLNKEKTALLRVKNQMAADLERLLNDREELATMKQIIITLHGKHSEQNLPQSHTDVKSGTGKKSVPLVKLLPEHEEENIFIPKPTLFVSMMIRVSAKT</sequence>
<evidence type="ECO:0000313" key="3">
    <source>
        <dbReference type="EMBL" id="NWY41312.1"/>
    </source>
</evidence>
<dbReference type="PANTHER" id="PTHR18950">
    <property type="entry name" value="PROGESTERONE-INDUCED BLOCKING FACTOR 1"/>
    <property type="match status" value="1"/>
</dbReference>
<feature type="coiled-coil region" evidence="1">
    <location>
        <begin position="191"/>
        <end position="434"/>
    </location>
</feature>
<feature type="coiled-coil region" evidence="1">
    <location>
        <begin position="485"/>
        <end position="554"/>
    </location>
</feature>
<dbReference type="InterPro" id="IPR026205">
    <property type="entry name" value="PIBF1"/>
</dbReference>
<evidence type="ECO:0000256" key="2">
    <source>
        <dbReference type="SAM" id="MobiDB-lite"/>
    </source>
</evidence>
<feature type="compositionally biased region" description="Basic residues" evidence="2">
    <location>
        <begin position="1"/>
        <end position="10"/>
    </location>
</feature>
<organism evidence="3 4">
    <name type="scientific">Sylvia atricapilla</name>
    <name type="common">blackcap</name>
    <dbReference type="NCBI Taxonomy" id="48155"/>
    <lineage>
        <taxon>Eukaryota</taxon>
        <taxon>Metazoa</taxon>
        <taxon>Chordata</taxon>
        <taxon>Craniata</taxon>
        <taxon>Vertebrata</taxon>
        <taxon>Euteleostomi</taxon>
        <taxon>Archelosauria</taxon>
        <taxon>Archosauria</taxon>
        <taxon>Dinosauria</taxon>
        <taxon>Saurischia</taxon>
        <taxon>Theropoda</taxon>
        <taxon>Coelurosauria</taxon>
        <taxon>Aves</taxon>
        <taxon>Neognathae</taxon>
        <taxon>Neoaves</taxon>
        <taxon>Telluraves</taxon>
        <taxon>Australaves</taxon>
        <taxon>Passeriformes</taxon>
        <taxon>Sylvioidea</taxon>
        <taxon>Sylviidae</taxon>
        <taxon>Sylviinae</taxon>
        <taxon>Sylvia</taxon>
    </lineage>
</organism>
<feature type="region of interest" description="Disordered" evidence="2">
    <location>
        <begin position="1"/>
        <end position="41"/>
    </location>
</feature>
<dbReference type="EMBL" id="VZSL01000046">
    <property type="protein sequence ID" value="NWY41312.1"/>
    <property type="molecule type" value="Genomic_DNA"/>
</dbReference>
<accession>A0A7K7E7V1</accession>
<feature type="coiled-coil region" evidence="1">
    <location>
        <begin position="588"/>
        <end position="692"/>
    </location>
</feature>